<dbReference type="OrthoDB" id="16434at2759"/>
<dbReference type="EMBL" id="UYYG01001209">
    <property type="protein sequence ID" value="VDN60290.1"/>
    <property type="molecule type" value="Genomic_DNA"/>
</dbReference>
<dbReference type="GO" id="GO:0003735">
    <property type="term" value="F:structural constituent of ribosome"/>
    <property type="evidence" value="ECO:0007669"/>
    <property type="project" value="InterPro"/>
</dbReference>
<dbReference type="WBParaSite" id="DME_0000812701-mRNA-1">
    <property type="protein sequence ID" value="DME_0000812701-mRNA-1"/>
    <property type="gene ID" value="DME_0000812701"/>
</dbReference>
<dbReference type="Proteomes" id="UP000038040">
    <property type="component" value="Unplaced"/>
</dbReference>
<accession>A0A0N4UK95</accession>
<organism evidence="2 4">
    <name type="scientific">Dracunculus medinensis</name>
    <name type="common">Guinea worm</name>
    <dbReference type="NCBI Taxonomy" id="318479"/>
    <lineage>
        <taxon>Eukaryota</taxon>
        <taxon>Metazoa</taxon>
        <taxon>Ecdysozoa</taxon>
        <taxon>Nematoda</taxon>
        <taxon>Chromadorea</taxon>
        <taxon>Rhabditida</taxon>
        <taxon>Spirurina</taxon>
        <taxon>Dracunculoidea</taxon>
        <taxon>Dracunculidae</taxon>
        <taxon>Dracunculus</taxon>
    </lineage>
</organism>
<proteinExistence type="predicted"/>
<evidence type="ECO:0000313" key="3">
    <source>
        <dbReference type="Proteomes" id="UP000274756"/>
    </source>
</evidence>
<dbReference type="GO" id="GO:0005739">
    <property type="term" value="C:mitochondrion"/>
    <property type="evidence" value="ECO:0007669"/>
    <property type="project" value="InterPro"/>
</dbReference>
<dbReference type="InterPro" id="IPR032053">
    <property type="entry name" value="Ribosomal_mS34"/>
</dbReference>
<protein>
    <submittedName>
        <fullName evidence="4">28S ribosomal protein S34, mitochondrial</fullName>
    </submittedName>
</protein>
<reference evidence="4" key="1">
    <citation type="submission" date="2017-02" db="UniProtKB">
        <authorList>
            <consortium name="WormBaseParasite"/>
        </authorList>
    </citation>
    <scope>IDENTIFICATION</scope>
</reference>
<dbReference type="Proteomes" id="UP000274756">
    <property type="component" value="Unassembled WGS sequence"/>
</dbReference>
<sequence length="216" mass="25312">MSTKIKFIGNYDVSAEGKFLWEILCQLRSLGVGRIVTKNEWMRKWPKQPSYLRIVKAVPAMDRWLQMGSVWADWTYRGLKLGLYEFNSDLNRSDWRLIHKHEEEEFTQCSDPFKGFEQFLAKKFAVKHNLDLSKVPSRAKLDISVDCEFAMLRDYIIQVEPSQKSNSIYDEVDPKVWLDLYGNELPTKVEAWSAGPAETIEDKWKHAKKVNALKYN</sequence>
<dbReference type="STRING" id="318479.A0A0N4UK95"/>
<dbReference type="AlphaFoldDB" id="A0A0N4UK95"/>
<name>A0A0N4UK95_DRAME</name>
<dbReference type="PANTHER" id="PTHR28589:SF1">
    <property type="entry name" value="SMALL RIBOSOMAL SUBUNIT PROTEIN MS34"/>
    <property type="match status" value="1"/>
</dbReference>
<dbReference type="PANTHER" id="PTHR28589">
    <property type="entry name" value="28S RIBOSOMAL PROTEIN S34, MITOCHONDRIAL"/>
    <property type="match status" value="1"/>
</dbReference>
<evidence type="ECO:0000313" key="1">
    <source>
        <dbReference type="EMBL" id="VDN60290.1"/>
    </source>
</evidence>
<reference evidence="1 3" key="2">
    <citation type="submission" date="2018-11" db="EMBL/GenBank/DDBJ databases">
        <authorList>
            <consortium name="Pathogen Informatics"/>
        </authorList>
    </citation>
    <scope>NUCLEOTIDE SEQUENCE [LARGE SCALE GENOMIC DNA]</scope>
</reference>
<dbReference type="Pfam" id="PF16053">
    <property type="entry name" value="MRP-S34"/>
    <property type="match status" value="1"/>
</dbReference>
<gene>
    <name evidence="1" type="ORF">DME_LOCUS10263</name>
</gene>
<evidence type="ECO:0000313" key="4">
    <source>
        <dbReference type="WBParaSite" id="DME_0000812701-mRNA-1"/>
    </source>
</evidence>
<evidence type="ECO:0000313" key="2">
    <source>
        <dbReference type="Proteomes" id="UP000038040"/>
    </source>
</evidence>
<keyword evidence="3" id="KW-1185">Reference proteome</keyword>